<accession>A0A8S4A0V4</accession>
<dbReference type="PANTHER" id="PTHR28630">
    <property type="match status" value="1"/>
</dbReference>
<keyword evidence="3" id="KW-0560">Oxidoreductase</keyword>
<gene>
    <name evidence="4" type="ORF">CUNI_LOCUS18154</name>
</gene>
<comment type="caution">
    <text evidence="4">The sequence shown here is derived from an EMBL/GenBank/DDBJ whole genome shotgun (WGS) entry which is preliminary data.</text>
</comment>
<dbReference type="GO" id="GO:0047017">
    <property type="term" value="F:prostaglandin F synthase activity"/>
    <property type="evidence" value="ECO:0007669"/>
    <property type="project" value="TreeGrafter"/>
</dbReference>
<keyword evidence="2" id="KW-0963">Cytoplasm</keyword>
<evidence type="ECO:0000256" key="3">
    <source>
        <dbReference type="ARBA" id="ARBA00023002"/>
    </source>
</evidence>
<organism evidence="4 5">
    <name type="scientific">Candidula unifasciata</name>
    <dbReference type="NCBI Taxonomy" id="100452"/>
    <lineage>
        <taxon>Eukaryota</taxon>
        <taxon>Metazoa</taxon>
        <taxon>Spiralia</taxon>
        <taxon>Lophotrochozoa</taxon>
        <taxon>Mollusca</taxon>
        <taxon>Gastropoda</taxon>
        <taxon>Heterobranchia</taxon>
        <taxon>Euthyneura</taxon>
        <taxon>Panpulmonata</taxon>
        <taxon>Eupulmonata</taxon>
        <taxon>Stylommatophora</taxon>
        <taxon>Helicina</taxon>
        <taxon>Helicoidea</taxon>
        <taxon>Geomitridae</taxon>
        <taxon>Candidula</taxon>
    </lineage>
</organism>
<evidence type="ECO:0000313" key="5">
    <source>
        <dbReference type="Proteomes" id="UP000678393"/>
    </source>
</evidence>
<dbReference type="GO" id="GO:0001516">
    <property type="term" value="P:prostaglandin biosynthetic process"/>
    <property type="evidence" value="ECO:0007669"/>
    <property type="project" value="TreeGrafter"/>
</dbReference>
<evidence type="ECO:0000256" key="2">
    <source>
        <dbReference type="ARBA" id="ARBA00022490"/>
    </source>
</evidence>
<name>A0A8S4A0V4_9EUPU</name>
<proteinExistence type="predicted"/>
<dbReference type="OrthoDB" id="40334at2759"/>
<dbReference type="AlphaFoldDB" id="A0A8S4A0V4"/>
<dbReference type="Proteomes" id="UP000678393">
    <property type="component" value="Unassembled WGS sequence"/>
</dbReference>
<evidence type="ECO:0000313" key="4">
    <source>
        <dbReference type="EMBL" id="CAG5132596.1"/>
    </source>
</evidence>
<dbReference type="Pfam" id="PF13911">
    <property type="entry name" value="AhpC-TSA_2"/>
    <property type="match status" value="1"/>
</dbReference>
<reference evidence="4" key="1">
    <citation type="submission" date="2021-04" db="EMBL/GenBank/DDBJ databases">
        <authorList>
            <consortium name="Molecular Ecology Group"/>
        </authorList>
    </citation>
    <scope>NUCLEOTIDE SEQUENCE</scope>
</reference>
<dbReference type="GO" id="GO:0005737">
    <property type="term" value="C:cytoplasm"/>
    <property type="evidence" value="ECO:0007669"/>
    <property type="project" value="UniProtKB-SubCell"/>
</dbReference>
<protein>
    <submittedName>
        <fullName evidence="4">Uncharacterized protein</fullName>
    </submittedName>
</protein>
<dbReference type="PANTHER" id="PTHR28630:SF29">
    <property type="entry name" value="PROSTAMIDE_PROSTAGLANDIN F SYNTHASE"/>
    <property type="match status" value="1"/>
</dbReference>
<dbReference type="EMBL" id="CAJHNH020005512">
    <property type="protein sequence ID" value="CAG5132596.1"/>
    <property type="molecule type" value="Genomic_DNA"/>
</dbReference>
<sequence length="120" mass="13192">MKKDCYKNLGFKRLNVFSMVPALFGKKTRETISETKKNKVDGNFAGDGWQNGGALVVNMDGKALLSFKQETPGEHVDPNDVLRALRIEGHVDVHASTDTPSCDEGACALPKKKEVKNTKE</sequence>
<comment type="subcellular location">
    <subcellularLocation>
        <location evidence="1">Cytoplasm</location>
    </subcellularLocation>
</comment>
<keyword evidence="5" id="KW-1185">Reference proteome</keyword>
<evidence type="ECO:0000256" key="1">
    <source>
        <dbReference type="ARBA" id="ARBA00004496"/>
    </source>
</evidence>
<dbReference type="InterPro" id="IPR032801">
    <property type="entry name" value="PXL2A/B/C"/>
</dbReference>